<dbReference type="EMBL" id="VICH01000004">
    <property type="protein sequence ID" value="TQV68782.1"/>
    <property type="molecule type" value="Genomic_DNA"/>
</dbReference>
<dbReference type="OrthoDB" id="7798282at2"/>
<feature type="compositionally biased region" description="Basic and acidic residues" evidence="1">
    <location>
        <begin position="439"/>
        <end position="455"/>
    </location>
</feature>
<accession>A0A545SUY7</accession>
<feature type="compositionally biased region" description="Polar residues" evidence="1">
    <location>
        <begin position="476"/>
        <end position="493"/>
    </location>
</feature>
<feature type="compositionally biased region" description="Basic and acidic residues" evidence="1">
    <location>
        <begin position="165"/>
        <end position="176"/>
    </location>
</feature>
<evidence type="ECO:0000313" key="2">
    <source>
        <dbReference type="EMBL" id="TQV68782.1"/>
    </source>
</evidence>
<feature type="region of interest" description="Disordered" evidence="1">
    <location>
        <begin position="326"/>
        <end position="349"/>
    </location>
</feature>
<comment type="caution">
    <text evidence="2">The sequence shown here is derived from an EMBL/GenBank/DDBJ whole genome shotgun (WGS) entry which is preliminary data.</text>
</comment>
<feature type="compositionally biased region" description="Basic and acidic residues" evidence="1">
    <location>
        <begin position="338"/>
        <end position="349"/>
    </location>
</feature>
<name>A0A545SUY7_9RHOB</name>
<evidence type="ECO:0008006" key="4">
    <source>
        <dbReference type="Google" id="ProtNLM"/>
    </source>
</evidence>
<dbReference type="RefSeq" id="WP_142852534.1">
    <property type="nucleotide sequence ID" value="NZ_FXWW01000001.1"/>
</dbReference>
<keyword evidence="3" id="KW-1185">Reference proteome</keyword>
<organism evidence="2 3">
    <name type="scientific">Aliiroseovarius halocynthiae</name>
    <dbReference type="NCBI Taxonomy" id="985055"/>
    <lineage>
        <taxon>Bacteria</taxon>
        <taxon>Pseudomonadati</taxon>
        <taxon>Pseudomonadota</taxon>
        <taxon>Alphaproteobacteria</taxon>
        <taxon>Rhodobacterales</taxon>
        <taxon>Paracoccaceae</taxon>
        <taxon>Aliiroseovarius</taxon>
    </lineage>
</organism>
<dbReference type="AlphaFoldDB" id="A0A545SUY7"/>
<gene>
    <name evidence="2" type="ORF">FIL88_04155</name>
</gene>
<reference evidence="2 3" key="1">
    <citation type="submission" date="2019-06" db="EMBL/GenBank/DDBJ databases">
        <title>A novel species of marine bacteria.</title>
        <authorList>
            <person name="Wang Y."/>
        </authorList>
    </citation>
    <scope>NUCLEOTIDE SEQUENCE [LARGE SCALE GENOMIC DNA]</scope>
    <source>
        <strain evidence="2 3">MA1-10</strain>
    </source>
</reference>
<feature type="region of interest" description="Disordered" evidence="1">
    <location>
        <begin position="157"/>
        <end position="179"/>
    </location>
</feature>
<feature type="compositionally biased region" description="Polar residues" evidence="1">
    <location>
        <begin position="458"/>
        <end position="467"/>
    </location>
</feature>
<evidence type="ECO:0000313" key="3">
    <source>
        <dbReference type="Proteomes" id="UP000315816"/>
    </source>
</evidence>
<feature type="compositionally biased region" description="Low complexity" evidence="1">
    <location>
        <begin position="496"/>
        <end position="506"/>
    </location>
</feature>
<feature type="region of interest" description="Disordered" evidence="1">
    <location>
        <begin position="422"/>
        <end position="525"/>
    </location>
</feature>
<dbReference type="Proteomes" id="UP000315816">
    <property type="component" value="Unassembled WGS sequence"/>
</dbReference>
<sequence>MGSSSKILTVSYGTFSCTLEGFDDPFSAMKSITEYFRSLSESDPSFGAEPASPDAAMLLEIAQRETLMHVDARIEDQSIILRQSEQDREDRTPEPVENDIPHVQMEAPSEKALARDIVVEEIDVEPQEEEAGATHELEIEDAFAKLSRLREASLGADGSDEFLEDEHASGDEKTDLGDLDEFDDLISKHALATDENPTPPQAPDDRLAMRQRVKDRIAINDAQNSVAEPALPPVLLGDDASVAVDVTSQVSRVLRVKRKRQDDEGEDALSNTAMGAPVIEHVNAIASDTKTEQPMQGETTPEDIEPEIALGDDASTIAPMPLLSLDAPLHGTTPQAESRAEDAATSESHLHDEIEALLSSMEEESRVDARRERRANIFVDQETDENDTSVERILAQTNNHMDSHEVSRRRNSIGHLKAAVQAALADKSEGGGEDDEDKYETQYRSDLAKAVKPPEPESNAQNTTDADQTPPLVLISEQQIKQRNPEQTPTTDNARNRVVSPRRVNPGTPQSSTDADDAEAEPSGRIARDELRFATYVQEQNASDTAAYLRAAAAFVTQSTRQPNFSRPEVVYLVTTLDVPGGITRDDALRAFARLLRDGDFIKVAQGSYALAKTGHNGLQTA</sequence>
<evidence type="ECO:0000256" key="1">
    <source>
        <dbReference type="SAM" id="MobiDB-lite"/>
    </source>
</evidence>
<protein>
    <recommendedName>
        <fullName evidence="4">Lipoprotein</fullName>
    </recommendedName>
</protein>
<proteinExistence type="predicted"/>
<dbReference type="PROSITE" id="PS51257">
    <property type="entry name" value="PROKAR_LIPOPROTEIN"/>
    <property type="match status" value="1"/>
</dbReference>